<evidence type="ECO:0000259" key="8">
    <source>
        <dbReference type="Pfam" id="PF16916"/>
    </source>
</evidence>
<dbReference type="Pfam" id="PF01545">
    <property type="entry name" value="Cation_efflux"/>
    <property type="match status" value="1"/>
</dbReference>
<evidence type="ECO:0000256" key="1">
    <source>
        <dbReference type="ARBA" id="ARBA00004141"/>
    </source>
</evidence>
<dbReference type="PANTHER" id="PTHR43840">
    <property type="entry name" value="MITOCHONDRIAL METAL TRANSPORTER 1-RELATED"/>
    <property type="match status" value="1"/>
</dbReference>
<feature type="transmembrane region" description="Helical" evidence="6">
    <location>
        <begin position="111"/>
        <end position="129"/>
    </location>
</feature>
<reference evidence="9" key="1">
    <citation type="submission" date="2019-05" db="EMBL/GenBank/DDBJ databases">
        <title>Methanoculleus sp. FWC-SCC1, a methanogenic archaeon isolated from deep marine cold seep.</title>
        <authorList>
            <person name="Chen Y.-W."/>
            <person name="Chen S.-C."/>
            <person name="Teng N.-H."/>
            <person name="Lai M.-C."/>
        </authorList>
    </citation>
    <scope>NUCLEOTIDE SEQUENCE</scope>
    <source>
        <strain evidence="9">FWC-SCC1</strain>
    </source>
</reference>
<keyword evidence="5 6" id="KW-0472">Membrane</keyword>
<comment type="caution">
    <text evidence="9">The sequence shown here is derived from an EMBL/GenBank/DDBJ whole genome shotgun (WGS) entry which is preliminary data.</text>
</comment>
<keyword evidence="4 6" id="KW-1133">Transmembrane helix</keyword>
<dbReference type="EMBL" id="VCYH01000004">
    <property type="protein sequence ID" value="MDN7024748.1"/>
    <property type="molecule type" value="Genomic_DNA"/>
</dbReference>
<feature type="transmembrane region" description="Helical" evidence="6">
    <location>
        <begin position="179"/>
        <end position="199"/>
    </location>
</feature>
<dbReference type="PANTHER" id="PTHR43840:SF15">
    <property type="entry name" value="MITOCHONDRIAL METAL TRANSPORTER 1-RELATED"/>
    <property type="match status" value="1"/>
</dbReference>
<dbReference type="InterPro" id="IPR058533">
    <property type="entry name" value="Cation_efflux_TM"/>
</dbReference>
<keyword evidence="10" id="KW-1185">Reference proteome</keyword>
<dbReference type="InterPro" id="IPR027469">
    <property type="entry name" value="Cation_efflux_TMD_sf"/>
</dbReference>
<protein>
    <submittedName>
        <fullName evidence="9">Cation transporter</fullName>
    </submittedName>
</protein>
<gene>
    <name evidence="9" type="ORF">FGU65_07590</name>
</gene>
<dbReference type="Proteomes" id="UP001168338">
    <property type="component" value="Unassembled WGS sequence"/>
</dbReference>
<evidence type="ECO:0000313" key="10">
    <source>
        <dbReference type="Proteomes" id="UP001168338"/>
    </source>
</evidence>
<proteinExistence type="predicted"/>
<feature type="domain" description="Cation efflux protein transmembrane" evidence="7">
    <location>
        <begin position="11"/>
        <end position="203"/>
    </location>
</feature>
<comment type="subcellular location">
    <subcellularLocation>
        <location evidence="1">Membrane</location>
        <topology evidence="1">Multi-pass membrane protein</topology>
    </subcellularLocation>
</comment>
<dbReference type="InterPro" id="IPR036837">
    <property type="entry name" value="Cation_efflux_CTD_sf"/>
</dbReference>
<name>A0ABT8M9Y5_9EURY</name>
<feature type="domain" description="Cation efflux protein cytoplasmic" evidence="8">
    <location>
        <begin position="214"/>
        <end position="285"/>
    </location>
</feature>
<dbReference type="Gene3D" id="1.20.1510.10">
    <property type="entry name" value="Cation efflux protein transmembrane domain"/>
    <property type="match status" value="1"/>
</dbReference>
<evidence type="ECO:0000256" key="6">
    <source>
        <dbReference type="SAM" id="Phobius"/>
    </source>
</evidence>
<evidence type="ECO:0000313" key="9">
    <source>
        <dbReference type="EMBL" id="MDN7024748.1"/>
    </source>
</evidence>
<feature type="transmembrane region" description="Helical" evidence="6">
    <location>
        <begin position="45"/>
        <end position="64"/>
    </location>
</feature>
<dbReference type="NCBIfam" id="TIGR01297">
    <property type="entry name" value="CDF"/>
    <property type="match status" value="1"/>
</dbReference>
<evidence type="ECO:0000259" key="7">
    <source>
        <dbReference type="Pfam" id="PF01545"/>
    </source>
</evidence>
<feature type="transmembrane region" description="Helical" evidence="6">
    <location>
        <begin position="12"/>
        <end position="39"/>
    </location>
</feature>
<dbReference type="SUPFAM" id="SSF161111">
    <property type="entry name" value="Cation efflux protein transmembrane domain-like"/>
    <property type="match status" value="1"/>
</dbReference>
<dbReference type="InterPro" id="IPR002524">
    <property type="entry name" value="Cation_efflux"/>
</dbReference>
<sequence length="288" mass="31123">MMHTPPVRRTLLLIFVLNITVALLKAVFGLLAGSVSMVADALHSVFDSSSNVIGILAVTVALMPPDETHQYGHGKFETLGTLVIGAMLLLTAYWIVSEGYARLVNPVAPDITPITVGVMLTTLLVNIGVSRYERRKGDEYASEILLADAAHTRSDVYVSLSVLAGFLAVRLGYPLADPIIAFAIGALILRMGLTILYNATQILSDAANLPCDPDDVYQIVRSIPGISDCHNFRCRGKPGELFADIHVTVDPQLPVDAAHALTVEVERRLAREIQGLREIVVHVEPADP</sequence>
<dbReference type="Gene3D" id="3.30.70.1350">
    <property type="entry name" value="Cation efflux protein, cytoplasmic domain"/>
    <property type="match status" value="1"/>
</dbReference>
<evidence type="ECO:0000256" key="5">
    <source>
        <dbReference type="ARBA" id="ARBA00023136"/>
    </source>
</evidence>
<dbReference type="InterPro" id="IPR027470">
    <property type="entry name" value="Cation_efflux_CTD"/>
</dbReference>
<dbReference type="RefSeq" id="WP_301663863.1">
    <property type="nucleotide sequence ID" value="NZ_VCYH01000004.1"/>
</dbReference>
<dbReference type="Pfam" id="PF16916">
    <property type="entry name" value="ZT_dimer"/>
    <property type="match status" value="1"/>
</dbReference>
<accession>A0ABT8M9Y5</accession>
<feature type="transmembrane region" description="Helical" evidence="6">
    <location>
        <begin position="156"/>
        <end position="173"/>
    </location>
</feature>
<evidence type="ECO:0000256" key="3">
    <source>
        <dbReference type="ARBA" id="ARBA00022692"/>
    </source>
</evidence>
<evidence type="ECO:0000256" key="4">
    <source>
        <dbReference type="ARBA" id="ARBA00022989"/>
    </source>
</evidence>
<evidence type="ECO:0000256" key="2">
    <source>
        <dbReference type="ARBA" id="ARBA00022448"/>
    </source>
</evidence>
<keyword evidence="3 6" id="KW-0812">Transmembrane</keyword>
<keyword evidence="2" id="KW-0813">Transport</keyword>
<dbReference type="SUPFAM" id="SSF160240">
    <property type="entry name" value="Cation efflux protein cytoplasmic domain-like"/>
    <property type="match status" value="1"/>
</dbReference>
<organism evidence="9 10">
    <name type="scientific">Methanoculleus frigidifontis</name>
    <dbReference type="NCBI Taxonomy" id="2584085"/>
    <lineage>
        <taxon>Archaea</taxon>
        <taxon>Methanobacteriati</taxon>
        <taxon>Methanobacteriota</taxon>
        <taxon>Stenosarchaea group</taxon>
        <taxon>Methanomicrobia</taxon>
        <taxon>Methanomicrobiales</taxon>
        <taxon>Methanomicrobiaceae</taxon>
        <taxon>Methanoculleus</taxon>
    </lineage>
</organism>
<feature type="transmembrane region" description="Helical" evidence="6">
    <location>
        <begin position="76"/>
        <end position="96"/>
    </location>
</feature>
<dbReference type="InterPro" id="IPR050291">
    <property type="entry name" value="CDF_Transporter"/>
</dbReference>